<dbReference type="AlphaFoldDB" id="A0A1I3D3R4"/>
<keyword evidence="3" id="KW-1185">Reference proteome</keyword>
<name>A0A1I3D3R4_9GAMM</name>
<dbReference type="InterPro" id="IPR013024">
    <property type="entry name" value="GGCT-like"/>
</dbReference>
<evidence type="ECO:0000259" key="1">
    <source>
        <dbReference type="Pfam" id="PF06094"/>
    </source>
</evidence>
<dbReference type="Proteomes" id="UP000199040">
    <property type="component" value="Unassembled WGS sequence"/>
</dbReference>
<organism evidence="2 3">
    <name type="scientific">Modicisalibacter xianhensis</name>
    <dbReference type="NCBI Taxonomy" id="442341"/>
    <lineage>
        <taxon>Bacteria</taxon>
        <taxon>Pseudomonadati</taxon>
        <taxon>Pseudomonadota</taxon>
        <taxon>Gammaproteobacteria</taxon>
        <taxon>Oceanospirillales</taxon>
        <taxon>Halomonadaceae</taxon>
        <taxon>Modicisalibacter</taxon>
    </lineage>
</organism>
<evidence type="ECO:0000313" key="3">
    <source>
        <dbReference type="Proteomes" id="UP000199040"/>
    </source>
</evidence>
<feature type="domain" description="Gamma-glutamylcyclotransferase AIG2-like" evidence="1">
    <location>
        <begin position="53"/>
        <end position="165"/>
    </location>
</feature>
<evidence type="ECO:0000313" key="2">
    <source>
        <dbReference type="EMBL" id="SFH81353.1"/>
    </source>
</evidence>
<gene>
    <name evidence="2" type="ORF">SAMN04487959_1106</name>
</gene>
<proteinExistence type="predicted"/>
<sequence>MPPCQARTGVFPALNDDWLNAARLRPSSTESCFHLQEPAPCQRPLSPQRTPLVAVYGTLKRGLRNHYWLSEAEFLGSDRLTAVTLYDLGPYPGAKPEPSLGIEVEVFRVDSNVLAGLDRLEGYRVRAPKQGDYDRLVHRTAFGPAWLYLYNHNVSGCRPIREGAWPTARR</sequence>
<dbReference type="InterPro" id="IPR036568">
    <property type="entry name" value="GGCT-like_sf"/>
</dbReference>
<dbReference type="InterPro" id="IPR009288">
    <property type="entry name" value="AIG2-like_dom"/>
</dbReference>
<dbReference type="Gene3D" id="3.10.490.10">
    <property type="entry name" value="Gamma-glutamyl cyclotransferase-like"/>
    <property type="match status" value="1"/>
</dbReference>
<dbReference type="STRING" id="442341.SAMN04487959_1106"/>
<dbReference type="GO" id="GO:0016740">
    <property type="term" value="F:transferase activity"/>
    <property type="evidence" value="ECO:0007669"/>
    <property type="project" value="UniProtKB-KW"/>
</dbReference>
<dbReference type="Pfam" id="PF06094">
    <property type="entry name" value="GGACT"/>
    <property type="match status" value="1"/>
</dbReference>
<keyword evidence="2" id="KW-0808">Transferase</keyword>
<dbReference type="EMBL" id="FOPY01000010">
    <property type="protein sequence ID" value="SFH81353.1"/>
    <property type="molecule type" value="Genomic_DNA"/>
</dbReference>
<reference evidence="2 3" key="1">
    <citation type="submission" date="2016-10" db="EMBL/GenBank/DDBJ databases">
        <authorList>
            <person name="de Groot N.N."/>
        </authorList>
    </citation>
    <scope>NUCLEOTIDE SEQUENCE [LARGE SCALE GENOMIC DNA]</scope>
    <source>
        <strain evidence="2 3">CGMCC 1.6848</strain>
    </source>
</reference>
<protein>
    <submittedName>
        <fullName evidence="2">Uncharacterized conserved protein YtfP, gamma-glutamylcyclotransferase (GGCT)/AIG2-like family</fullName>
    </submittedName>
</protein>
<accession>A0A1I3D3R4</accession>
<dbReference type="SUPFAM" id="SSF110857">
    <property type="entry name" value="Gamma-glutamyl cyclotransferase-like"/>
    <property type="match status" value="1"/>
</dbReference>
<dbReference type="CDD" id="cd06661">
    <property type="entry name" value="GGCT_like"/>
    <property type="match status" value="1"/>
</dbReference>